<comment type="caution">
    <text evidence="1">The sequence shown here is derived from an EMBL/GenBank/DDBJ whole genome shotgun (WGS) entry which is preliminary data.</text>
</comment>
<organism evidence="1 2">
    <name type="scientific">Cymbomonas tetramitiformis</name>
    <dbReference type="NCBI Taxonomy" id="36881"/>
    <lineage>
        <taxon>Eukaryota</taxon>
        <taxon>Viridiplantae</taxon>
        <taxon>Chlorophyta</taxon>
        <taxon>Pyramimonadophyceae</taxon>
        <taxon>Pyramimonadales</taxon>
        <taxon>Pyramimonadaceae</taxon>
        <taxon>Cymbomonas</taxon>
    </lineage>
</organism>
<accession>A0AAE0LGH6</accession>
<protein>
    <submittedName>
        <fullName evidence="1">Uncharacterized protein</fullName>
    </submittedName>
</protein>
<name>A0AAE0LGH6_9CHLO</name>
<dbReference type="AlphaFoldDB" id="A0AAE0LGH6"/>
<keyword evidence="2" id="KW-1185">Reference proteome</keyword>
<evidence type="ECO:0000313" key="2">
    <source>
        <dbReference type="Proteomes" id="UP001190700"/>
    </source>
</evidence>
<gene>
    <name evidence="1" type="ORF">CYMTET_7831</name>
</gene>
<evidence type="ECO:0000313" key="1">
    <source>
        <dbReference type="EMBL" id="KAK3284536.1"/>
    </source>
</evidence>
<dbReference type="Proteomes" id="UP001190700">
    <property type="component" value="Unassembled WGS sequence"/>
</dbReference>
<reference evidence="1 2" key="1">
    <citation type="journal article" date="2015" name="Genome Biol. Evol.">
        <title>Comparative Genomics of a Bacterivorous Green Alga Reveals Evolutionary Causalities and Consequences of Phago-Mixotrophic Mode of Nutrition.</title>
        <authorList>
            <person name="Burns J.A."/>
            <person name="Paasch A."/>
            <person name="Narechania A."/>
            <person name="Kim E."/>
        </authorList>
    </citation>
    <scope>NUCLEOTIDE SEQUENCE [LARGE SCALE GENOMIC DNA]</scope>
    <source>
        <strain evidence="1 2">PLY_AMNH</strain>
    </source>
</reference>
<dbReference type="EMBL" id="LGRX02002255">
    <property type="protein sequence ID" value="KAK3284536.1"/>
    <property type="molecule type" value="Genomic_DNA"/>
</dbReference>
<proteinExistence type="predicted"/>
<sequence>MARGGRQFRSDAVDYSRGEVEVEARASASVQPRFDLQDGFHALGIHPDFQRFMQFDLQGSVNKGDGLIRGDGDGSAISLASVYDVARRRRASARTVSVSVEDGPVPLLTLLLRHLI</sequence>